<dbReference type="AlphaFoldDB" id="A0A4Y2XAR3"/>
<dbReference type="EMBL" id="BGPR01073799">
    <property type="protein sequence ID" value="GBO46249.1"/>
    <property type="molecule type" value="Genomic_DNA"/>
</dbReference>
<sequence length="309" mass="35349">IDHYPTPIASDSSENITIAIILPNSEQIIVYSIYRPPHGIISTDELKRIFNSNNKCTAVGDFNAKHSAWSLGRRNQNGNIINDYICNNNLILLAPPEPTHFPHNGNNPSTLDFGVLKNFSSGGATSLNELCSDHNSFTFEIDKNANIPAITKTLKTINWMKFYYIAKEAIPGNPSINLATDIDEVINKITAVILTAINQFSKAKIINGPNRKLPPRIRIKITLRNQIKMRWQITYDRRFKRKSTQLTNEIKADMKQYDQDSWTEWLLSLNQEDLSMYSATRKFLRKFHKIPPILDTDGLKYTNRKSERI</sequence>
<dbReference type="Gene3D" id="3.60.10.10">
    <property type="entry name" value="Endonuclease/exonuclease/phosphatase"/>
    <property type="match status" value="1"/>
</dbReference>
<reference evidence="2 3" key="1">
    <citation type="journal article" date="2019" name="Sci. Rep.">
        <title>Orb-weaving spider Araneus ventricosus genome elucidates the spidroin gene catalogue.</title>
        <authorList>
            <person name="Kono N."/>
            <person name="Nakamura H."/>
            <person name="Ohtoshi R."/>
            <person name="Moran D.A.P."/>
            <person name="Shinohara A."/>
            <person name="Yoshida Y."/>
            <person name="Fujiwara M."/>
            <person name="Mori M."/>
            <person name="Tomita M."/>
            <person name="Arakawa K."/>
        </authorList>
    </citation>
    <scope>NUCLEOTIDE SEQUENCE [LARGE SCALE GENOMIC DNA]</scope>
</reference>
<evidence type="ECO:0000259" key="1">
    <source>
        <dbReference type="Pfam" id="PF14529"/>
    </source>
</evidence>
<dbReference type="GO" id="GO:0003964">
    <property type="term" value="F:RNA-directed DNA polymerase activity"/>
    <property type="evidence" value="ECO:0007669"/>
    <property type="project" value="UniProtKB-KW"/>
</dbReference>
<evidence type="ECO:0000313" key="2">
    <source>
        <dbReference type="EMBL" id="GBO46249.1"/>
    </source>
</evidence>
<name>A0A4Y2XAR3_ARAVE</name>
<keyword evidence="2" id="KW-0808">Transferase</keyword>
<dbReference type="InterPro" id="IPR005135">
    <property type="entry name" value="Endo/exonuclease/phosphatase"/>
</dbReference>
<feature type="non-terminal residue" evidence="2">
    <location>
        <position position="1"/>
    </location>
</feature>
<dbReference type="PANTHER" id="PTHR33273:SF4">
    <property type="entry name" value="ENDONUCLEASE_EXONUCLEASE_PHOSPHATASE DOMAIN-CONTAINING PROTEIN"/>
    <property type="match status" value="1"/>
</dbReference>
<protein>
    <submittedName>
        <fullName evidence="2">Putative RNA-directed DNA polymerase from transposon X-element</fullName>
    </submittedName>
</protein>
<comment type="caution">
    <text evidence="2">The sequence shown here is derived from an EMBL/GenBank/DDBJ whole genome shotgun (WGS) entry which is preliminary data.</text>
</comment>
<gene>
    <name evidence="2" type="primary">X-elementORF2_441</name>
    <name evidence="2" type="ORF">AVEN_244389_1</name>
</gene>
<dbReference type="Proteomes" id="UP000499080">
    <property type="component" value="Unassembled WGS sequence"/>
</dbReference>
<feature type="domain" description="Endonuclease/exonuclease/phosphatase" evidence="1">
    <location>
        <begin position="29"/>
        <end position="136"/>
    </location>
</feature>
<dbReference type="SUPFAM" id="SSF56219">
    <property type="entry name" value="DNase I-like"/>
    <property type="match status" value="1"/>
</dbReference>
<keyword evidence="3" id="KW-1185">Reference proteome</keyword>
<dbReference type="Pfam" id="PF14529">
    <property type="entry name" value="Exo_endo_phos_2"/>
    <property type="match status" value="1"/>
</dbReference>
<proteinExistence type="predicted"/>
<keyword evidence="2" id="KW-0548">Nucleotidyltransferase</keyword>
<organism evidence="2 3">
    <name type="scientific">Araneus ventricosus</name>
    <name type="common">Orbweaver spider</name>
    <name type="synonym">Epeira ventricosa</name>
    <dbReference type="NCBI Taxonomy" id="182803"/>
    <lineage>
        <taxon>Eukaryota</taxon>
        <taxon>Metazoa</taxon>
        <taxon>Ecdysozoa</taxon>
        <taxon>Arthropoda</taxon>
        <taxon>Chelicerata</taxon>
        <taxon>Arachnida</taxon>
        <taxon>Araneae</taxon>
        <taxon>Araneomorphae</taxon>
        <taxon>Entelegynae</taxon>
        <taxon>Araneoidea</taxon>
        <taxon>Araneidae</taxon>
        <taxon>Araneus</taxon>
    </lineage>
</organism>
<keyword evidence="2" id="KW-0695">RNA-directed DNA polymerase</keyword>
<evidence type="ECO:0000313" key="3">
    <source>
        <dbReference type="Proteomes" id="UP000499080"/>
    </source>
</evidence>
<accession>A0A4Y2XAR3</accession>
<dbReference type="InterPro" id="IPR036691">
    <property type="entry name" value="Endo/exonu/phosph_ase_sf"/>
</dbReference>
<dbReference type="PANTHER" id="PTHR33273">
    <property type="entry name" value="DOMAIN-CONTAINING PROTEIN, PUTATIVE-RELATED"/>
    <property type="match status" value="1"/>
</dbReference>